<dbReference type="AlphaFoldDB" id="A0A2S9KDA5"/>
<dbReference type="Gene3D" id="3.90.550.10">
    <property type="entry name" value="Spore Coat Polysaccharide Biosynthesis Protein SpsA, Chain A"/>
    <property type="match status" value="1"/>
</dbReference>
<dbReference type="PANTHER" id="PTHR22916:SF3">
    <property type="entry name" value="UDP-GLCNAC:BETAGAL BETA-1,3-N-ACETYLGLUCOSAMINYLTRANSFERASE-LIKE PROTEIN 1"/>
    <property type="match status" value="1"/>
</dbReference>
<gene>
    <name evidence="2" type="ORF">C6P61_11385</name>
</gene>
<organism evidence="2 3">
    <name type="scientific">Malikia spinosa</name>
    <dbReference type="NCBI Taxonomy" id="86180"/>
    <lineage>
        <taxon>Bacteria</taxon>
        <taxon>Pseudomonadati</taxon>
        <taxon>Pseudomonadota</taxon>
        <taxon>Betaproteobacteria</taxon>
        <taxon>Burkholderiales</taxon>
        <taxon>Comamonadaceae</taxon>
        <taxon>Malikia</taxon>
    </lineage>
</organism>
<evidence type="ECO:0000313" key="2">
    <source>
        <dbReference type="EMBL" id="PRD68386.1"/>
    </source>
</evidence>
<dbReference type="SUPFAM" id="SSF53448">
    <property type="entry name" value="Nucleotide-diphospho-sugar transferases"/>
    <property type="match status" value="1"/>
</dbReference>
<dbReference type="Pfam" id="PF00535">
    <property type="entry name" value="Glycos_transf_2"/>
    <property type="match status" value="1"/>
</dbReference>
<proteinExistence type="predicted"/>
<feature type="domain" description="Glycosyltransferase 2-like" evidence="1">
    <location>
        <begin position="24"/>
        <end position="139"/>
    </location>
</feature>
<dbReference type="Proteomes" id="UP000238326">
    <property type="component" value="Unassembled WGS sequence"/>
</dbReference>
<keyword evidence="3" id="KW-1185">Reference proteome</keyword>
<evidence type="ECO:0000259" key="1">
    <source>
        <dbReference type="Pfam" id="PF00535"/>
    </source>
</evidence>
<name>A0A2S9KDA5_9BURK</name>
<protein>
    <recommendedName>
        <fullName evidence="1">Glycosyltransferase 2-like domain-containing protein</fullName>
    </recommendedName>
</protein>
<evidence type="ECO:0000313" key="3">
    <source>
        <dbReference type="Proteomes" id="UP000238326"/>
    </source>
</evidence>
<dbReference type="OrthoDB" id="9798249at2"/>
<reference evidence="2 3" key="1">
    <citation type="submission" date="2018-03" db="EMBL/GenBank/DDBJ databases">
        <title>Comparative genomics illustrates the genes involved in a hyperalkaliphilic mechanisms of Serpentinomonas isolated from highly-alkaline calcium-rich serpentinized springs.</title>
        <authorList>
            <person name="Suzuki S."/>
            <person name="Ishii S."/>
            <person name="Walworth N."/>
            <person name="Bird L."/>
            <person name="Kuenen J.G."/>
            <person name="Nealson K.H."/>
        </authorList>
    </citation>
    <scope>NUCLEOTIDE SEQUENCE [LARGE SCALE GENOMIC DNA]</scope>
    <source>
        <strain evidence="2 3">83</strain>
    </source>
</reference>
<dbReference type="GO" id="GO:0016758">
    <property type="term" value="F:hexosyltransferase activity"/>
    <property type="evidence" value="ECO:0007669"/>
    <property type="project" value="UniProtKB-ARBA"/>
</dbReference>
<dbReference type="RefSeq" id="WP_105730058.1">
    <property type="nucleotide sequence ID" value="NZ_PVLR01000031.1"/>
</dbReference>
<accession>A0A2S9KDA5</accession>
<dbReference type="InterPro" id="IPR029044">
    <property type="entry name" value="Nucleotide-diphossugar_trans"/>
</dbReference>
<dbReference type="EMBL" id="PVLR01000031">
    <property type="protein sequence ID" value="PRD68386.1"/>
    <property type="molecule type" value="Genomic_DNA"/>
</dbReference>
<comment type="caution">
    <text evidence="2">The sequence shown here is derived from an EMBL/GenBank/DDBJ whole genome shotgun (WGS) entry which is preliminary data.</text>
</comment>
<dbReference type="InterPro" id="IPR001173">
    <property type="entry name" value="Glyco_trans_2-like"/>
</dbReference>
<dbReference type="PANTHER" id="PTHR22916">
    <property type="entry name" value="GLYCOSYLTRANSFERASE"/>
    <property type="match status" value="1"/>
</dbReference>
<sequence length="350" mass="40617">MRNLRTQEKIIATWNKKYQEPLVSICCITYNHESYIEDAIRGFLEQETEFPYEILIHDDASTDDTAKIIKDYELKYPNIIKAIYQIENQYSKGIRPSIFNYERAKGKYIALCEGDDYWTCDDKLRIQIQIHESNPDIKMSFHSAILVNEKTSFKREIGKYRNDSGIVPVDQIIQKKFGQIPTASTIIQKSAIDSFIDFEKSNKHLTVGDIYIHFFGAHPNGAFYLNASKSVYRVLTPGSWTETHNNSFSKRMGHLDSAINAFESLDNISNRIYSSSLKSAIEKRILSTAISPQIRINEKLDIFRKYKNRLSIKNKISLIIITLLPLDFIKKINDVRKKLLLNFKKIFMDS</sequence>